<dbReference type="GO" id="GO:0004674">
    <property type="term" value="F:protein serine/threonine kinase activity"/>
    <property type="evidence" value="ECO:0007669"/>
    <property type="project" value="UniProtKB-KW"/>
</dbReference>
<dbReference type="InterPro" id="IPR015943">
    <property type="entry name" value="WD40/YVTN_repeat-like_dom_sf"/>
</dbReference>
<feature type="repeat" description="WD" evidence="3">
    <location>
        <begin position="487"/>
        <end position="528"/>
    </location>
</feature>
<dbReference type="RefSeq" id="WP_244351301.1">
    <property type="nucleotide sequence ID" value="NZ_JAFIRA010000033.1"/>
</dbReference>
<dbReference type="InterPro" id="IPR000719">
    <property type="entry name" value="Prot_kinase_dom"/>
</dbReference>
<dbReference type="InterPro" id="IPR001680">
    <property type="entry name" value="WD40_rpt"/>
</dbReference>
<feature type="repeat" description="WD" evidence="3">
    <location>
        <begin position="684"/>
        <end position="715"/>
    </location>
</feature>
<dbReference type="Proteomes" id="UP000830835">
    <property type="component" value="Unassembled WGS sequence"/>
</dbReference>
<keyword evidence="7" id="KW-1185">Reference proteome</keyword>
<dbReference type="CDD" id="cd00200">
    <property type="entry name" value="WD40"/>
    <property type="match status" value="1"/>
</dbReference>
<keyword evidence="1 3" id="KW-0853">WD repeat</keyword>
<evidence type="ECO:0000259" key="5">
    <source>
        <dbReference type="PROSITE" id="PS50011"/>
    </source>
</evidence>
<evidence type="ECO:0000313" key="7">
    <source>
        <dbReference type="Proteomes" id="UP000830835"/>
    </source>
</evidence>
<accession>A0ABT0CCZ4</accession>
<keyword evidence="2" id="KW-0677">Repeat</keyword>
<dbReference type="PRINTS" id="PR00320">
    <property type="entry name" value="GPROTEINBRPT"/>
</dbReference>
<keyword evidence="6" id="KW-0723">Serine/threonine-protein kinase</keyword>
<evidence type="ECO:0000313" key="6">
    <source>
        <dbReference type="EMBL" id="MCJ2543661.1"/>
    </source>
</evidence>
<dbReference type="PROSITE" id="PS50011">
    <property type="entry name" value="PROTEIN_KINASE_DOM"/>
    <property type="match status" value="1"/>
</dbReference>
<gene>
    <name evidence="6" type="ORF">JX360_12215</name>
</gene>
<feature type="region of interest" description="Disordered" evidence="4">
    <location>
        <begin position="292"/>
        <end position="312"/>
    </location>
</feature>
<evidence type="ECO:0000256" key="2">
    <source>
        <dbReference type="ARBA" id="ARBA00022737"/>
    </source>
</evidence>
<dbReference type="InterPro" id="IPR020472">
    <property type="entry name" value="WD40_PAC1"/>
</dbReference>
<dbReference type="SUPFAM" id="SSF50978">
    <property type="entry name" value="WD40 repeat-like"/>
    <property type="match status" value="1"/>
</dbReference>
<evidence type="ECO:0000256" key="1">
    <source>
        <dbReference type="ARBA" id="ARBA00022574"/>
    </source>
</evidence>
<dbReference type="SMART" id="SM00320">
    <property type="entry name" value="WD40"/>
    <property type="match status" value="7"/>
</dbReference>
<dbReference type="PANTHER" id="PTHR19879">
    <property type="entry name" value="TRANSCRIPTION INITIATION FACTOR TFIID"/>
    <property type="match status" value="1"/>
</dbReference>
<evidence type="ECO:0000256" key="3">
    <source>
        <dbReference type="PROSITE-ProRule" id="PRU00221"/>
    </source>
</evidence>
<feature type="repeat" description="WD" evidence="3">
    <location>
        <begin position="410"/>
        <end position="444"/>
    </location>
</feature>
<dbReference type="Pfam" id="PF00400">
    <property type="entry name" value="WD40"/>
    <property type="match status" value="4"/>
</dbReference>
<name>A0ABT0CCZ4_THEVL</name>
<feature type="repeat" description="WD" evidence="3">
    <location>
        <begin position="445"/>
        <end position="486"/>
    </location>
</feature>
<dbReference type="InterPro" id="IPR011009">
    <property type="entry name" value="Kinase-like_dom_sf"/>
</dbReference>
<dbReference type="EMBL" id="JAFIRA010000033">
    <property type="protein sequence ID" value="MCJ2543661.1"/>
    <property type="molecule type" value="Genomic_DNA"/>
</dbReference>
<dbReference type="PROSITE" id="PS00678">
    <property type="entry name" value="WD_REPEATS_1"/>
    <property type="match status" value="1"/>
</dbReference>
<dbReference type="InterPro" id="IPR019775">
    <property type="entry name" value="WD40_repeat_CS"/>
</dbReference>
<dbReference type="InterPro" id="IPR036322">
    <property type="entry name" value="WD40_repeat_dom_sf"/>
</dbReference>
<sequence>MEGHTLGGRYQLNQELGSSGFGQTYLAQDSHRPGQPWVVVKHLRPHSSDPEVLTVTRRLFQQEAKILEQLGSHDCIPCLLAYFEEGAEFYLVEEWIEGDTLEQALQNRSPWPEVEVRALLKDILQTLAFVHQQGVTHRNLKPANLIRRQTDGRWVLIDFGAVKQVTLGLPAQAESSRGSSNYTIGIGSPGYMPSEQLGGNPRLSSDLYALGLIALQALSGLPPQKVFRDPLTGELRWHDLASASAPFTAFLDRMLCCDWRQRFSSAVEALEALQALPELALPTANTEILPNPAPAAWDPLQEPTTPPRSRPSLRARLQVPPAWLGGVLAASGVLTLGGLWQIRSGFGSFPGLNSQTAPVQEASTLRSVASRDPSLEDRIPSPASNSLVLSPGRWANALRLQATLEGPAAITALAISPDGTRLASGGDDGLVKLWDPHTGERLETLVGHEGSIETLAISPDGTFLVSAGADRTVRVWDLNTLSERLQLQGHTELINSLAISPDSRWIASGSADRTIRLWQADSGQLLRTIDATAHEKEAETGVTSVTFGPGRTPPTRVATRRDAPEDRIPLAPTAVILAAAHADPTIHLWDPVSGTLLDTLEADYPVEQVLLSQDGRYLLSGSANGVSIWNLSTGSLERKLSQNFASLATLTLSPDGRLIASGTDHRAKEIKLWDLRTGELLRTLGGHTWTVSALLFSPDGQTLFSGGVDGSIRIWGPTVAEPAEDEP</sequence>
<dbReference type="PROSITE" id="PS50294">
    <property type="entry name" value="WD_REPEATS_REGION"/>
    <property type="match status" value="4"/>
</dbReference>
<keyword evidence="6" id="KW-0808">Transferase</keyword>
<evidence type="ECO:0000256" key="4">
    <source>
        <dbReference type="SAM" id="MobiDB-lite"/>
    </source>
</evidence>
<feature type="domain" description="Protein kinase" evidence="5">
    <location>
        <begin position="10"/>
        <end position="324"/>
    </location>
</feature>
<proteinExistence type="predicted"/>
<reference evidence="6" key="1">
    <citation type="submission" date="2021-02" db="EMBL/GenBank/DDBJ databases">
        <title>The CRISPR/cas machinery reduction and long-range gene transfer in the hot spring cyanobacterium Synechococcus.</title>
        <authorList>
            <person name="Dvorak P."/>
            <person name="Jahodarova E."/>
            <person name="Hasler P."/>
            <person name="Poulickova A."/>
        </authorList>
    </citation>
    <scope>NUCLEOTIDE SEQUENCE</scope>
    <source>
        <strain evidence="6">Rupite</strain>
    </source>
</reference>
<dbReference type="SUPFAM" id="SSF56112">
    <property type="entry name" value="Protein kinase-like (PK-like)"/>
    <property type="match status" value="1"/>
</dbReference>
<dbReference type="Gene3D" id="2.130.10.10">
    <property type="entry name" value="YVTN repeat-like/Quinoprotein amine dehydrogenase"/>
    <property type="match status" value="2"/>
</dbReference>
<dbReference type="Pfam" id="PF00069">
    <property type="entry name" value="Pkinase"/>
    <property type="match status" value="1"/>
</dbReference>
<protein>
    <submittedName>
        <fullName evidence="6">Serine/threonine protein kinase</fullName>
    </submittedName>
</protein>
<comment type="caution">
    <text evidence="6">The sequence shown here is derived from an EMBL/GenBank/DDBJ whole genome shotgun (WGS) entry which is preliminary data.</text>
</comment>
<dbReference type="PROSITE" id="PS50082">
    <property type="entry name" value="WD_REPEATS_2"/>
    <property type="match status" value="4"/>
</dbReference>
<dbReference type="CDD" id="cd14014">
    <property type="entry name" value="STKc_PknB_like"/>
    <property type="match status" value="1"/>
</dbReference>
<keyword evidence="6" id="KW-0418">Kinase</keyword>
<dbReference type="PANTHER" id="PTHR19879:SF9">
    <property type="entry name" value="TRANSCRIPTION INITIATION FACTOR TFIID SUBUNIT 5"/>
    <property type="match status" value="1"/>
</dbReference>
<dbReference type="Gene3D" id="1.10.510.10">
    <property type="entry name" value="Transferase(Phosphotransferase) domain 1"/>
    <property type="match status" value="1"/>
</dbReference>
<feature type="region of interest" description="Disordered" evidence="4">
    <location>
        <begin position="537"/>
        <end position="561"/>
    </location>
</feature>
<organism evidence="6 7">
    <name type="scientific">Thermostichus vulcanus str. 'Rupite'</name>
    <dbReference type="NCBI Taxonomy" id="2813851"/>
    <lineage>
        <taxon>Bacteria</taxon>
        <taxon>Bacillati</taxon>
        <taxon>Cyanobacteriota</taxon>
        <taxon>Cyanophyceae</taxon>
        <taxon>Thermostichales</taxon>
        <taxon>Thermostichaceae</taxon>
        <taxon>Thermostichus</taxon>
    </lineage>
</organism>